<name>A0AAV8QKJ4_ENSVE</name>
<comment type="caution">
    <text evidence="1">The sequence shown here is derived from an EMBL/GenBank/DDBJ whole genome shotgun (WGS) entry which is preliminary data.</text>
</comment>
<evidence type="ECO:0000313" key="1">
    <source>
        <dbReference type="EMBL" id="KAJ8477423.1"/>
    </source>
</evidence>
<organism evidence="1 2">
    <name type="scientific">Ensete ventricosum</name>
    <name type="common">Abyssinian banana</name>
    <name type="synonym">Musa ensete</name>
    <dbReference type="NCBI Taxonomy" id="4639"/>
    <lineage>
        <taxon>Eukaryota</taxon>
        <taxon>Viridiplantae</taxon>
        <taxon>Streptophyta</taxon>
        <taxon>Embryophyta</taxon>
        <taxon>Tracheophyta</taxon>
        <taxon>Spermatophyta</taxon>
        <taxon>Magnoliopsida</taxon>
        <taxon>Liliopsida</taxon>
        <taxon>Zingiberales</taxon>
        <taxon>Musaceae</taxon>
        <taxon>Ensete</taxon>
    </lineage>
</organism>
<dbReference type="PANTHER" id="PTHR31215">
    <property type="entry name" value="OS05G0510400 PROTEIN-RELATED"/>
    <property type="match status" value="1"/>
</dbReference>
<gene>
    <name evidence="1" type="ORF">OPV22_021150</name>
</gene>
<accession>A0AAV8QKJ4</accession>
<keyword evidence="2" id="KW-1185">Reference proteome</keyword>
<dbReference type="Proteomes" id="UP001222027">
    <property type="component" value="Unassembled WGS sequence"/>
</dbReference>
<reference evidence="1 2" key="1">
    <citation type="submission" date="2022-12" db="EMBL/GenBank/DDBJ databases">
        <title>Chromosome-scale assembly of the Ensete ventricosum genome.</title>
        <authorList>
            <person name="Dussert Y."/>
            <person name="Stocks J."/>
            <person name="Wendawek A."/>
            <person name="Woldeyes F."/>
            <person name="Nichols R.A."/>
            <person name="Borrell J.S."/>
        </authorList>
    </citation>
    <scope>NUCLEOTIDE SEQUENCE [LARGE SCALE GENOMIC DNA]</scope>
    <source>
        <strain evidence="2">cv. Maze</strain>
        <tissue evidence="1">Seeds</tissue>
    </source>
</reference>
<evidence type="ECO:0000313" key="2">
    <source>
        <dbReference type="Proteomes" id="UP001222027"/>
    </source>
</evidence>
<proteinExistence type="predicted"/>
<dbReference type="AlphaFoldDB" id="A0AAV8QKJ4"/>
<sequence>MISSLVAVSAQHYLLWLITLEHETLENLELIDMDGQRVLMADQRQLEEFRVKPVSASTGGSWISNAFEEHMGSEEINLRVPYGVGRDKLKR</sequence>
<dbReference type="EMBL" id="JAQQAF010000006">
    <property type="protein sequence ID" value="KAJ8477423.1"/>
    <property type="molecule type" value="Genomic_DNA"/>
</dbReference>
<protein>
    <submittedName>
        <fullName evidence="1">Uncharacterized protein</fullName>
    </submittedName>
</protein>
<dbReference type="InterPro" id="IPR044809">
    <property type="entry name" value="AUF1-like"/>
</dbReference>